<feature type="domain" description="Glucose-methanol-choline oxidoreductase C-terminal" evidence="1">
    <location>
        <begin position="47"/>
        <end position="94"/>
    </location>
</feature>
<dbReference type="AlphaFoldDB" id="A0A2J6TT71"/>
<dbReference type="EMBL" id="KZ613745">
    <property type="protein sequence ID" value="PMD66231.1"/>
    <property type="molecule type" value="Genomic_DNA"/>
</dbReference>
<accession>A0A2J6TT71</accession>
<dbReference type="Gene3D" id="3.30.560.10">
    <property type="entry name" value="Glucose Oxidase, domain 3"/>
    <property type="match status" value="1"/>
</dbReference>
<protein>
    <recommendedName>
        <fullName evidence="1">Glucose-methanol-choline oxidoreductase C-terminal domain-containing protein</fullName>
    </recommendedName>
</protein>
<organism evidence="2 3">
    <name type="scientific">Hyaloscypha bicolor E</name>
    <dbReference type="NCBI Taxonomy" id="1095630"/>
    <lineage>
        <taxon>Eukaryota</taxon>
        <taxon>Fungi</taxon>
        <taxon>Dikarya</taxon>
        <taxon>Ascomycota</taxon>
        <taxon>Pezizomycotina</taxon>
        <taxon>Leotiomycetes</taxon>
        <taxon>Helotiales</taxon>
        <taxon>Hyaloscyphaceae</taxon>
        <taxon>Hyaloscypha</taxon>
        <taxon>Hyaloscypha bicolor</taxon>
    </lineage>
</organism>
<dbReference type="InterPro" id="IPR036188">
    <property type="entry name" value="FAD/NAD-bd_sf"/>
</dbReference>
<keyword evidence="3" id="KW-1185">Reference proteome</keyword>
<dbReference type="GeneID" id="36581955"/>
<evidence type="ECO:0000259" key="1">
    <source>
        <dbReference type="Pfam" id="PF05199"/>
    </source>
</evidence>
<dbReference type="GO" id="GO:0016614">
    <property type="term" value="F:oxidoreductase activity, acting on CH-OH group of donors"/>
    <property type="evidence" value="ECO:0007669"/>
    <property type="project" value="InterPro"/>
</dbReference>
<proteinExistence type="predicted"/>
<gene>
    <name evidence="2" type="ORF">K444DRAFT_518547</name>
</gene>
<dbReference type="Proteomes" id="UP000235371">
    <property type="component" value="Unassembled WGS sequence"/>
</dbReference>
<name>A0A2J6TT71_9HELO</name>
<dbReference type="OrthoDB" id="269227at2759"/>
<dbReference type="Gene3D" id="3.50.50.60">
    <property type="entry name" value="FAD/NAD(P)-binding domain"/>
    <property type="match status" value="1"/>
</dbReference>
<dbReference type="Pfam" id="PF05199">
    <property type="entry name" value="GMC_oxred_C"/>
    <property type="match status" value="1"/>
</dbReference>
<evidence type="ECO:0000313" key="2">
    <source>
        <dbReference type="EMBL" id="PMD66231.1"/>
    </source>
</evidence>
<evidence type="ECO:0000313" key="3">
    <source>
        <dbReference type="Proteomes" id="UP000235371"/>
    </source>
</evidence>
<sequence length="112" mass="12732">MDLEIIARHIQLLSKLLSVEPLSEVFKEGGKRIPVHAFKTGGGKVIGLEEAKSITREQLMSNYHPMGSCMMALREKGSVVSETLKVYGLKELSVRRGILLRVFTRRRRRRVI</sequence>
<dbReference type="InParanoid" id="A0A2J6TT71"/>
<dbReference type="RefSeq" id="XP_024743135.1">
    <property type="nucleotide sequence ID" value="XM_024873875.1"/>
</dbReference>
<dbReference type="InterPro" id="IPR007867">
    <property type="entry name" value="GMC_OxRtase_C"/>
</dbReference>
<reference evidence="2 3" key="1">
    <citation type="submission" date="2016-04" db="EMBL/GenBank/DDBJ databases">
        <title>A degradative enzymes factory behind the ericoid mycorrhizal symbiosis.</title>
        <authorList>
            <consortium name="DOE Joint Genome Institute"/>
            <person name="Martino E."/>
            <person name="Morin E."/>
            <person name="Grelet G."/>
            <person name="Kuo A."/>
            <person name="Kohler A."/>
            <person name="Daghino S."/>
            <person name="Barry K."/>
            <person name="Choi C."/>
            <person name="Cichocki N."/>
            <person name="Clum A."/>
            <person name="Copeland A."/>
            <person name="Hainaut M."/>
            <person name="Haridas S."/>
            <person name="Labutti K."/>
            <person name="Lindquist E."/>
            <person name="Lipzen A."/>
            <person name="Khouja H.-R."/>
            <person name="Murat C."/>
            <person name="Ohm R."/>
            <person name="Olson A."/>
            <person name="Spatafora J."/>
            <person name="Veneault-Fourrey C."/>
            <person name="Henrissat B."/>
            <person name="Grigoriev I."/>
            <person name="Martin F."/>
            <person name="Perotto S."/>
        </authorList>
    </citation>
    <scope>NUCLEOTIDE SEQUENCE [LARGE SCALE GENOMIC DNA]</scope>
    <source>
        <strain evidence="2 3">E</strain>
    </source>
</reference>
<dbReference type="STRING" id="1095630.A0A2J6TT71"/>